<reference evidence="2" key="2">
    <citation type="journal article" date="2015" name="Data Brief">
        <title>Shoot transcriptome of the giant reed, Arundo donax.</title>
        <authorList>
            <person name="Barrero R.A."/>
            <person name="Guerrero F.D."/>
            <person name="Moolhuijzen P."/>
            <person name="Goolsby J.A."/>
            <person name="Tidwell J."/>
            <person name="Bellgard S.E."/>
            <person name="Bellgard M.I."/>
        </authorList>
    </citation>
    <scope>NUCLEOTIDE SEQUENCE</scope>
    <source>
        <tissue evidence="2">Shoot tissue taken approximately 20 cm above the soil surface</tissue>
    </source>
</reference>
<organism evidence="2">
    <name type="scientific">Arundo donax</name>
    <name type="common">Giant reed</name>
    <name type="synonym">Donax arundinaceus</name>
    <dbReference type="NCBI Taxonomy" id="35708"/>
    <lineage>
        <taxon>Eukaryota</taxon>
        <taxon>Viridiplantae</taxon>
        <taxon>Streptophyta</taxon>
        <taxon>Embryophyta</taxon>
        <taxon>Tracheophyta</taxon>
        <taxon>Spermatophyta</taxon>
        <taxon>Magnoliopsida</taxon>
        <taxon>Liliopsida</taxon>
        <taxon>Poales</taxon>
        <taxon>Poaceae</taxon>
        <taxon>PACMAD clade</taxon>
        <taxon>Arundinoideae</taxon>
        <taxon>Arundineae</taxon>
        <taxon>Arundo</taxon>
    </lineage>
</organism>
<evidence type="ECO:0000313" key="2">
    <source>
        <dbReference type="EMBL" id="JAD39980.1"/>
    </source>
</evidence>
<keyword evidence="1" id="KW-1133">Transmembrane helix</keyword>
<keyword evidence="1" id="KW-0812">Transmembrane</keyword>
<dbReference type="EMBL" id="GBRH01257915">
    <property type="protein sequence ID" value="JAD39980.1"/>
    <property type="molecule type" value="Transcribed_RNA"/>
</dbReference>
<evidence type="ECO:0000256" key="1">
    <source>
        <dbReference type="SAM" id="Phobius"/>
    </source>
</evidence>
<reference evidence="2" key="1">
    <citation type="submission" date="2014-09" db="EMBL/GenBank/DDBJ databases">
        <authorList>
            <person name="Magalhaes I.L.F."/>
            <person name="Oliveira U."/>
            <person name="Santos F.R."/>
            <person name="Vidigal T.H.D.A."/>
            <person name="Brescovit A.D."/>
            <person name="Santos A.J."/>
        </authorList>
    </citation>
    <scope>NUCLEOTIDE SEQUENCE</scope>
    <source>
        <tissue evidence="2">Shoot tissue taken approximately 20 cm above the soil surface</tissue>
    </source>
</reference>
<accession>A0A0A8ZT78</accession>
<sequence>MSLCYSLQSVHTEFEQMCRSISLLSPGSQRICSHAQEGASYFEAKALQYHRRLPANLRHAGCGVCVFTILMSLSTAMVQLTHCSLASFSLPSIFTPDTL</sequence>
<dbReference type="AlphaFoldDB" id="A0A0A8ZT78"/>
<name>A0A0A8ZT78_ARUDO</name>
<protein>
    <submittedName>
        <fullName evidence="2">Uncharacterized protein</fullName>
    </submittedName>
</protein>
<feature type="transmembrane region" description="Helical" evidence="1">
    <location>
        <begin position="60"/>
        <end position="80"/>
    </location>
</feature>
<keyword evidence="1" id="KW-0472">Membrane</keyword>
<proteinExistence type="predicted"/>